<organism evidence="1 2">
    <name type="scientific">Periconia macrospinosa</name>
    <dbReference type="NCBI Taxonomy" id="97972"/>
    <lineage>
        <taxon>Eukaryota</taxon>
        <taxon>Fungi</taxon>
        <taxon>Dikarya</taxon>
        <taxon>Ascomycota</taxon>
        <taxon>Pezizomycotina</taxon>
        <taxon>Dothideomycetes</taxon>
        <taxon>Pleosporomycetidae</taxon>
        <taxon>Pleosporales</taxon>
        <taxon>Massarineae</taxon>
        <taxon>Periconiaceae</taxon>
        <taxon>Periconia</taxon>
    </lineage>
</organism>
<reference evidence="1 2" key="1">
    <citation type="journal article" date="2018" name="Sci. Rep.">
        <title>Comparative genomics provides insights into the lifestyle and reveals functional heterogeneity of dark septate endophytic fungi.</title>
        <authorList>
            <person name="Knapp D.G."/>
            <person name="Nemeth J.B."/>
            <person name="Barry K."/>
            <person name="Hainaut M."/>
            <person name="Henrissat B."/>
            <person name="Johnson J."/>
            <person name="Kuo A."/>
            <person name="Lim J.H.P."/>
            <person name="Lipzen A."/>
            <person name="Nolan M."/>
            <person name="Ohm R.A."/>
            <person name="Tamas L."/>
            <person name="Grigoriev I.V."/>
            <person name="Spatafora J.W."/>
            <person name="Nagy L.G."/>
            <person name="Kovacs G.M."/>
        </authorList>
    </citation>
    <scope>NUCLEOTIDE SEQUENCE [LARGE SCALE GENOMIC DNA]</scope>
    <source>
        <strain evidence="1 2">DSE2036</strain>
    </source>
</reference>
<gene>
    <name evidence="1" type="ORF">DM02DRAFT_726763</name>
</gene>
<dbReference type="AlphaFoldDB" id="A0A2V1E0Z2"/>
<protein>
    <submittedName>
        <fullName evidence="1">Uncharacterized protein</fullName>
    </submittedName>
</protein>
<proteinExistence type="predicted"/>
<dbReference type="Proteomes" id="UP000244855">
    <property type="component" value="Unassembled WGS sequence"/>
</dbReference>
<accession>A0A2V1E0Z2</accession>
<sequence>MTKTPSDVKILATGLTVTSDVDPYFRDLYGTPSEIKAKIDADIDAIHAAGFQITLKYVSDASPEAIADSLDWLRNKLREEKFDGVMVGTGLRLIPQQTELWEDVMNVIREEAPQSVFMFNDGPGRNLWALRRNKERLGITTDY</sequence>
<dbReference type="OrthoDB" id="9986861at2759"/>
<dbReference type="EMBL" id="KZ805335">
    <property type="protein sequence ID" value="PVI03135.1"/>
    <property type="molecule type" value="Genomic_DNA"/>
</dbReference>
<evidence type="ECO:0000313" key="1">
    <source>
        <dbReference type="EMBL" id="PVI03135.1"/>
    </source>
</evidence>
<name>A0A2V1E0Z2_9PLEO</name>
<keyword evidence="2" id="KW-1185">Reference proteome</keyword>
<evidence type="ECO:0000313" key="2">
    <source>
        <dbReference type="Proteomes" id="UP000244855"/>
    </source>
</evidence>